<keyword evidence="2" id="KW-1185">Reference proteome</keyword>
<protein>
    <submittedName>
        <fullName evidence="3">Uncharacterized protein</fullName>
    </submittedName>
</protein>
<dbReference type="GO" id="GO:0042795">
    <property type="term" value="P:snRNA transcription by RNA polymerase II"/>
    <property type="evidence" value="ECO:0007669"/>
    <property type="project" value="TreeGrafter"/>
</dbReference>
<evidence type="ECO:0000256" key="1">
    <source>
        <dbReference type="SAM" id="MobiDB-lite"/>
    </source>
</evidence>
<dbReference type="PANTHER" id="PTHR15131:SF7">
    <property type="entry name" value="SNAPC (SMALL NUCLEAR RNA ACTIVATING COMPLEX) HOMOLOG-RELATED"/>
    <property type="match status" value="1"/>
</dbReference>
<dbReference type="WBParaSite" id="Csp11.Scaffold630.g22167.t1">
    <property type="protein sequence ID" value="Csp11.Scaffold630.g22167.t1"/>
    <property type="gene ID" value="Csp11.Scaffold630.g22167"/>
</dbReference>
<dbReference type="eggNOG" id="KOG4746">
    <property type="taxonomic scope" value="Eukaryota"/>
</dbReference>
<feature type="region of interest" description="Disordered" evidence="1">
    <location>
        <begin position="290"/>
        <end position="342"/>
    </location>
</feature>
<dbReference type="Pfam" id="PF09808">
    <property type="entry name" value="SNAPC1"/>
    <property type="match status" value="1"/>
</dbReference>
<proteinExistence type="predicted"/>
<dbReference type="InterPro" id="IPR019188">
    <property type="entry name" value="SNAPC1"/>
</dbReference>
<reference evidence="3" key="1">
    <citation type="submission" date="2016-11" db="UniProtKB">
        <authorList>
            <consortium name="WormBaseParasite"/>
        </authorList>
    </citation>
    <scope>IDENTIFICATION</scope>
</reference>
<sequence>MPKGGVTSLISVSAGIREDLDMFLKAFLNIKSQRFSDYKNLFKNRQMYQLHNGRSASAEIIEFNENLLINCLHFLEEEVSPGVSRCLEERLFGLYSLYTFFYIQAPRHVVKIRIDPDASRNFRQLTAFLSEQNIYDAYLVCLKLLEDKAFKYVAFIEVYDPSIFKQYGGEKKPAKALINLNDPLSRVKCLLHSNLFLKLKIIEKEYIRKRNGFPLPKCYDSCQEALEKVLESIRTTPKLTHLPTKMEKPKMSRAEIRERAYKSKVKLSRARRHYSTKPISLPTDHFDFKPKPEPTVKRIKLKTEKTETRKRPRAATPIYTPTCPSPSESEHSAKIKDSEGLD</sequence>
<dbReference type="GO" id="GO:0043565">
    <property type="term" value="F:sequence-specific DNA binding"/>
    <property type="evidence" value="ECO:0007669"/>
    <property type="project" value="TreeGrafter"/>
</dbReference>
<dbReference type="GO" id="GO:0019185">
    <property type="term" value="C:snRNA-activating protein complex"/>
    <property type="evidence" value="ECO:0007669"/>
    <property type="project" value="TreeGrafter"/>
</dbReference>
<accession>A0A1I7V403</accession>
<feature type="compositionally biased region" description="Basic and acidic residues" evidence="1">
    <location>
        <begin position="328"/>
        <end position="342"/>
    </location>
</feature>
<feature type="compositionally biased region" description="Basic and acidic residues" evidence="1">
    <location>
        <begin position="290"/>
        <end position="309"/>
    </location>
</feature>
<dbReference type="AlphaFoldDB" id="A0A1I7V403"/>
<organism evidence="2 3">
    <name type="scientific">Caenorhabditis tropicalis</name>
    <dbReference type="NCBI Taxonomy" id="1561998"/>
    <lineage>
        <taxon>Eukaryota</taxon>
        <taxon>Metazoa</taxon>
        <taxon>Ecdysozoa</taxon>
        <taxon>Nematoda</taxon>
        <taxon>Chromadorea</taxon>
        <taxon>Rhabditida</taxon>
        <taxon>Rhabditina</taxon>
        <taxon>Rhabditomorpha</taxon>
        <taxon>Rhabditoidea</taxon>
        <taxon>Rhabditidae</taxon>
        <taxon>Peloderinae</taxon>
        <taxon>Caenorhabditis</taxon>
    </lineage>
</organism>
<evidence type="ECO:0000313" key="3">
    <source>
        <dbReference type="WBParaSite" id="Csp11.Scaffold630.g22167.t1"/>
    </source>
</evidence>
<dbReference type="GO" id="GO:0042796">
    <property type="term" value="P:snRNA transcription by RNA polymerase III"/>
    <property type="evidence" value="ECO:0007669"/>
    <property type="project" value="TreeGrafter"/>
</dbReference>
<evidence type="ECO:0000313" key="2">
    <source>
        <dbReference type="Proteomes" id="UP000095282"/>
    </source>
</evidence>
<dbReference type="PANTHER" id="PTHR15131">
    <property type="entry name" value="SMALL NUCLEAR RNA ACTIVATING COMPLEX, POLYPEPTIDE 1"/>
    <property type="match status" value="1"/>
</dbReference>
<dbReference type="STRING" id="1561998.A0A1I7V403"/>
<dbReference type="Proteomes" id="UP000095282">
    <property type="component" value="Unplaced"/>
</dbReference>
<name>A0A1I7V403_9PELO</name>